<name>A0A8S5LYC5_9CAUD</name>
<reference evidence="1" key="1">
    <citation type="journal article" date="2021" name="Proc. Natl. Acad. Sci. U.S.A.">
        <title>A Catalog of Tens of Thousands of Viruses from Human Metagenomes Reveals Hidden Associations with Chronic Diseases.</title>
        <authorList>
            <person name="Tisza M.J."/>
            <person name="Buck C.B."/>
        </authorList>
    </citation>
    <scope>NUCLEOTIDE SEQUENCE</scope>
    <source>
        <strain evidence="1">Ct9Y44</strain>
    </source>
</reference>
<evidence type="ECO:0000313" key="1">
    <source>
        <dbReference type="EMBL" id="DAD75045.1"/>
    </source>
</evidence>
<protein>
    <submittedName>
        <fullName evidence="1">Uncharacterized protein</fullName>
    </submittedName>
</protein>
<dbReference type="EMBL" id="BK014770">
    <property type="protein sequence ID" value="DAD75045.1"/>
    <property type="molecule type" value="Genomic_DNA"/>
</dbReference>
<accession>A0A8S5LYC5</accession>
<organism evidence="1">
    <name type="scientific">Siphoviridae sp. ct9Y44</name>
    <dbReference type="NCBI Taxonomy" id="2826176"/>
    <lineage>
        <taxon>Viruses</taxon>
        <taxon>Duplodnaviria</taxon>
        <taxon>Heunggongvirae</taxon>
        <taxon>Uroviricota</taxon>
        <taxon>Caudoviricetes</taxon>
    </lineage>
</organism>
<proteinExistence type="predicted"/>
<sequence length="54" mass="6137">MLINAINISSTNESVYFLDNCWQSLINAFQYASVFSGIQYFFVSVQNSCMNSLI</sequence>